<dbReference type="SUPFAM" id="SSF56935">
    <property type="entry name" value="Porins"/>
    <property type="match status" value="1"/>
</dbReference>
<dbReference type="Gene3D" id="2.40.160.10">
    <property type="entry name" value="Porin"/>
    <property type="match status" value="1"/>
</dbReference>
<keyword evidence="3" id="KW-1185">Reference proteome</keyword>
<dbReference type="Proteomes" id="UP001160519">
    <property type="component" value="Unassembled WGS sequence"/>
</dbReference>
<dbReference type="AlphaFoldDB" id="A0AA43Q4B7"/>
<reference evidence="2" key="1">
    <citation type="submission" date="2023-01" db="EMBL/GenBank/DDBJ databases">
        <title>Biogeochemical cycle of methane in antarctic sediments.</title>
        <authorList>
            <person name="Roldan D.M."/>
            <person name="Menes R.J."/>
        </authorList>
    </citation>
    <scope>NUCLEOTIDE SEQUENCE [LARGE SCALE GENOMIC DNA]</scope>
    <source>
        <strain evidence="2">K-2018 MAG008</strain>
    </source>
</reference>
<feature type="signal peptide" evidence="1">
    <location>
        <begin position="1"/>
        <end position="23"/>
    </location>
</feature>
<sequence length="344" mass="38445">MRVLTFFNLVVAALSMGSILAVAADDDVESIYRLGSGYPVSETGLRIGGYATTKIGMPRADPWYFDVSDLSLFLTWDNGSRLRFFSELEVGDVLSAGEHQSLGTQKAHFEFERFYIDGLVNNNLTIRLGKFLTPVGQWNLIHAAPLVWTSSRPVATENLFSTHASGLMLHGSVSVANRQLEYSVYGDISESIDPYRSKKPFENALGAHLRYSLTDTVQIGASFANFVLNDLPPTRYNLAGLEVAWSYQKYELSSEIVYRTSDHTNIKSTWQSFAQSVIPLSQYWFVVGRYEFFEQPQDKPGQVGLLGLAYRPLPPIIWKLEYRLGTNNETLAADGLAASFAMLF</sequence>
<evidence type="ECO:0000313" key="3">
    <source>
        <dbReference type="Proteomes" id="UP001160519"/>
    </source>
</evidence>
<protein>
    <recommendedName>
        <fullName evidence="4">Porin</fullName>
    </recommendedName>
</protein>
<keyword evidence="1" id="KW-0732">Signal</keyword>
<evidence type="ECO:0000313" key="2">
    <source>
        <dbReference type="EMBL" id="MDI1230322.1"/>
    </source>
</evidence>
<evidence type="ECO:0008006" key="4">
    <source>
        <dbReference type="Google" id="ProtNLM"/>
    </source>
</evidence>
<organism evidence="2 3">
    <name type="scientific">Candidatus Methylobacter titanis</name>
    <dbReference type="NCBI Taxonomy" id="3053457"/>
    <lineage>
        <taxon>Bacteria</taxon>
        <taxon>Pseudomonadati</taxon>
        <taxon>Pseudomonadota</taxon>
        <taxon>Gammaproteobacteria</taxon>
        <taxon>Methylococcales</taxon>
        <taxon>Methylococcaceae</taxon>
        <taxon>Methylobacter</taxon>
    </lineage>
</organism>
<comment type="caution">
    <text evidence="2">The sequence shown here is derived from an EMBL/GenBank/DDBJ whole genome shotgun (WGS) entry which is preliminary data.</text>
</comment>
<dbReference type="EMBL" id="JAQSDF010000007">
    <property type="protein sequence ID" value="MDI1230322.1"/>
    <property type="molecule type" value="Genomic_DNA"/>
</dbReference>
<name>A0AA43Q4B7_9GAMM</name>
<dbReference type="InterPro" id="IPR023614">
    <property type="entry name" value="Porin_dom_sf"/>
</dbReference>
<feature type="chain" id="PRO_5041345694" description="Porin" evidence="1">
    <location>
        <begin position="24"/>
        <end position="344"/>
    </location>
</feature>
<gene>
    <name evidence="2" type="ORF">PSU93_04120</name>
</gene>
<proteinExistence type="predicted"/>
<accession>A0AA43Q4B7</accession>
<evidence type="ECO:0000256" key="1">
    <source>
        <dbReference type="SAM" id="SignalP"/>
    </source>
</evidence>